<comment type="catalytic activity">
    <reaction evidence="1 9">
        <text>UDP-alpha-D-glucose = UDP-alpha-D-galactose</text>
        <dbReference type="Rhea" id="RHEA:22168"/>
        <dbReference type="ChEBI" id="CHEBI:58885"/>
        <dbReference type="ChEBI" id="CHEBI:66914"/>
        <dbReference type="EC" id="5.1.3.2"/>
    </reaction>
</comment>
<dbReference type="CDD" id="cd05247">
    <property type="entry name" value="UDP_G4E_1_SDR_e"/>
    <property type="match status" value="1"/>
</dbReference>
<proteinExistence type="inferred from homology"/>
<dbReference type="Gene3D" id="3.90.25.10">
    <property type="entry name" value="UDP-galactose 4-epimerase, domain 1"/>
    <property type="match status" value="1"/>
</dbReference>
<organism evidence="11 12">
    <name type="scientific">Aquincola tertiaricarbonis</name>
    <dbReference type="NCBI Taxonomy" id="391953"/>
    <lineage>
        <taxon>Bacteria</taxon>
        <taxon>Pseudomonadati</taxon>
        <taxon>Pseudomonadota</taxon>
        <taxon>Betaproteobacteria</taxon>
        <taxon>Burkholderiales</taxon>
        <taxon>Sphaerotilaceae</taxon>
        <taxon>Aquincola</taxon>
    </lineage>
</organism>
<evidence type="ECO:0000256" key="9">
    <source>
        <dbReference type="RuleBase" id="RU366046"/>
    </source>
</evidence>
<dbReference type="NCBIfam" id="NF007956">
    <property type="entry name" value="PRK10675.1"/>
    <property type="match status" value="1"/>
</dbReference>
<evidence type="ECO:0000256" key="1">
    <source>
        <dbReference type="ARBA" id="ARBA00000083"/>
    </source>
</evidence>
<keyword evidence="7 9" id="KW-0520">NAD</keyword>
<evidence type="ECO:0000256" key="2">
    <source>
        <dbReference type="ARBA" id="ARBA00001911"/>
    </source>
</evidence>
<comment type="pathway">
    <text evidence="3 9">Carbohydrate metabolism; galactose metabolism.</text>
</comment>
<evidence type="ECO:0000256" key="6">
    <source>
        <dbReference type="ARBA" id="ARBA00018569"/>
    </source>
</evidence>
<evidence type="ECO:0000256" key="5">
    <source>
        <dbReference type="ARBA" id="ARBA00013189"/>
    </source>
</evidence>
<dbReference type="GO" id="GO:0003978">
    <property type="term" value="F:UDP-glucose 4-epimerase activity"/>
    <property type="evidence" value="ECO:0007669"/>
    <property type="project" value="UniProtKB-EC"/>
</dbReference>
<reference evidence="11" key="1">
    <citation type="submission" date="2022-05" db="EMBL/GenBank/DDBJ databases">
        <title>An RpoN-dependent PEP-CTERM gene is involved in floc formation of an Aquincola tertiaricarbonis strain.</title>
        <authorList>
            <person name="Qiu D."/>
            <person name="Xia M."/>
        </authorList>
    </citation>
    <scope>NUCLEOTIDE SEQUENCE</scope>
    <source>
        <strain evidence="11">RN12</strain>
    </source>
</reference>
<keyword evidence="9" id="KW-0119">Carbohydrate metabolism</keyword>
<dbReference type="PANTHER" id="PTHR43725">
    <property type="entry name" value="UDP-GLUCOSE 4-EPIMERASE"/>
    <property type="match status" value="1"/>
</dbReference>
<dbReference type="InterPro" id="IPR005886">
    <property type="entry name" value="UDP_G4E"/>
</dbReference>
<dbReference type="Gene3D" id="3.40.50.720">
    <property type="entry name" value="NAD(P)-binding Rossmann-like Domain"/>
    <property type="match status" value="1"/>
</dbReference>
<dbReference type="Pfam" id="PF16363">
    <property type="entry name" value="GDP_Man_Dehyd"/>
    <property type="match status" value="1"/>
</dbReference>
<dbReference type="EC" id="5.1.3.2" evidence="5 9"/>
<keyword evidence="12" id="KW-1185">Reference proteome</keyword>
<evidence type="ECO:0000313" key="11">
    <source>
        <dbReference type="EMBL" id="URI09500.1"/>
    </source>
</evidence>
<keyword evidence="8 9" id="KW-0413">Isomerase</keyword>
<feature type="domain" description="NAD(P)-binding" evidence="10">
    <location>
        <begin position="5"/>
        <end position="325"/>
    </location>
</feature>
<dbReference type="RefSeq" id="WP_250197728.1">
    <property type="nucleotide sequence ID" value="NZ_CP097636.1"/>
</dbReference>
<evidence type="ECO:0000256" key="8">
    <source>
        <dbReference type="ARBA" id="ARBA00023235"/>
    </source>
</evidence>
<comment type="similarity">
    <text evidence="4 9">Belongs to the NAD(P)-dependent epimerase/dehydratase family.</text>
</comment>
<evidence type="ECO:0000313" key="12">
    <source>
        <dbReference type="Proteomes" id="UP001056201"/>
    </source>
</evidence>
<evidence type="ECO:0000259" key="10">
    <source>
        <dbReference type="Pfam" id="PF16363"/>
    </source>
</evidence>
<name>A0ABY4SDX2_AQUTE</name>
<dbReference type="NCBIfam" id="TIGR01179">
    <property type="entry name" value="galE"/>
    <property type="match status" value="1"/>
</dbReference>
<accession>A0ABY4SDX2</accession>
<evidence type="ECO:0000256" key="3">
    <source>
        <dbReference type="ARBA" id="ARBA00004947"/>
    </source>
</evidence>
<comment type="subunit">
    <text evidence="9">Homodimer.</text>
</comment>
<dbReference type="InterPro" id="IPR036291">
    <property type="entry name" value="NAD(P)-bd_dom_sf"/>
</dbReference>
<dbReference type="Proteomes" id="UP001056201">
    <property type="component" value="Chromosome 2"/>
</dbReference>
<evidence type="ECO:0000256" key="4">
    <source>
        <dbReference type="ARBA" id="ARBA00007637"/>
    </source>
</evidence>
<evidence type="ECO:0000256" key="7">
    <source>
        <dbReference type="ARBA" id="ARBA00023027"/>
    </source>
</evidence>
<dbReference type="SUPFAM" id="SSF51735">
    <property type="entry name" value="NAD(P)-binding Rossmann-fold domains"/>
    <property type="match status" value="1"/>
</dbReference>
<dbReference type="EMBL" id="CP097636">
    <property type="protein sequence ID" value="URI09500.1"/>
    <property type="molecule type" value="Genomic_DNA"/>
</dbReference>
<comment type="cofactor">
    <cofactor evidence="2 9">
        <name>NAD(+)</name>
        <dbReference type="ChEBI" id="CHEBI:57540"/>
    </cofactor>
</comment>
<sequence length="339" mass="36889">MSTILLTGATGYIASHTWLALRAAGYQVVGLDDFSNSSPAVLQRLQRLLGGEAPVFEQGSVTDAAFVESVFQRHRIDAVVHFAAFKAVGESTAKPLSYYANNIGGLLTVCEAMRRHGCHRLVFSSSATVYGKPEALPITEQARLQATNPYGQTKLIGEQILADLGAAEPHWQTGVLRYFNPVGAHESGQIGEDPRGIPNNLMPYVAQVAVGKRARLQVFGNDYDTPDGTGVRDYIHVTDLAEGHVAALRRLLEQPGSFTVNLGTGRGYSVLDLVRAYEAASGRPIPYDIAPRRPGDIDACYADPALAQELLGWTAKHDLARMCEDSWRWQSQNPHGFEN</sequence>
<protein>
    <recommendedName>
        <fullName evidence="6 9">UDP-glucose 4-epimerase</fullName>
        <ecNumber evidence="5 9">5.1.3.2</ecNumber>
    </recommendedName>
</protein>
<dbReference type="InterPro" id="IPR016040">
    <property type="entry name" value="NAD(P)-bd_dom"/>
</dbReference>
<gene>
    <name evidence="11" type="primary">galE</name>
    <name evidence="11" type="ORF">MW290_28485</name>
</gene>
<dbReference type="PANTHER" id="PTHR43725:SF47">
    <property type="entry name" value="UDP-GLUCOSE 4-EPIMERASE"/>
    <property type="match status" value="1"/>
</dbReference>